<feature type="domain" description="HTH myb-type" evidence="7">
    <location>
        <begin position="46"/>
        <end position="90"/>
    </location>
</feature>
<evidence type="ECO:0000256" key="2">
    <source>
        <dbReference type="ARBA" id="ARBA00023015"/>
    </source>
</evidence>
<dbReference type="CDD" id="cd00167">
    <property type="entry name" value="SANT"/>
    <property type="match status" value="1"/>
</dbReference>
<evidence type="ECO:0000256" key="3">
    <source>
        <dbReference type="ARBA" id="ARBA00023125"/>
    </source>
</evidence>
<reference evidence="8 9" key="1">
    <citation type="journal article" date="2019" name="Nat. Plants">
        <title>Genome sequencing of Musa balbisiana reveals subgenome evolution and function divergence in polyploid bananas.</title>
        <authorList>
            <person name="Yao X."/>
        </authorList>
    </citation>
    <scope>NUCLEOTIDE SEQUENCE [LARGE SCALE GENOMIC DNA]</scope>
    <source>
        <strain evidence="9">cv. DH-PKW</strain>
        <tissue evidence="8">Leaves</tissue>
    </source>
</reference>
<evidence type="ECO:0000256" key="4">
    <source>
        <dbReference type="ARBA" id="ARBA00023163"/>
    </source>
</evidence>
<dbReference type="Gene3D" id="1.10.10.60">
    <property type="entry name" value="Homeodomain-like"/>
    <property type="match status" value="2"/>
</dbReference>
<accession>A0A4S8IKF5</accession>
<evidence type="ECO:0000256" key="5">
    <source>
        <dbReference type="SAM" id="MobiDB-lite"/>
    </source>
</evidence>
<sequence>MGRAPCCDKTNVKKGPWSPEEDAKLKAYIEDQGTGGNWIALPQKIEEEDQTICRLYISIGSRWSIIAAQLPGRTDNDIKNYWNTRLKKKLLGKQREPNRSRNLHLNHVPGDAADRLKHETPSQTLSASALERMQLHMQLQGLHNPFSFYNHPELWPKYYHPLGDKIFQSQTTDATATTLVQQAPDVSKLMSTNIQETDCLPLGFRSPSSGGTLSMETSSSNLDSATAGVRADLHDLLYCKNSSTVGHEEHQLADLDCYKEIYGETESTNWWPTEGFMDQTAMMSWDSASALHSEFMWQENGLRFGL</sequence>
<dbReference type="PANTHER" id="PTHR48000">
    <property type="entry name" value="OS09G0431300 PROTEIN"/>
    <property type="match status" value="1"/>
</dbReference>
<protein>
    <submittedName>
        <fullName evidence="8">Uncharacterized protein</fullName>
    </submittedName>
</protein>
<feature type="domain" description="Myb-like" evidence="6">
    <location>
        <begin position="9"/>
        <end position="86"/>
    </location>
</feature>
<keyword evidence="1" id="KW-0677">Repeat</keyword>
<dbReference type="SUPFAM" id="SSF46689">
    <property type="entry name" value="Homeodomain-like"/>
    <property type="match status" value="1"/>
</dbReference>
<comment type="caution">
    <text evidence="8">The sequence shown here is derived from an EMBL/GenBank/DDBJ whole genome shotgun (WGS) entry which is preliminary data.</text>
</comment>
<proteinExistence type="predicted"/>
<gene>
    <name evidence="8" type="ORF">C4D60_Mb06t03240</name>
</gene>
<evidence type="ECO:0000313" key="8">
    <source>
        <dbReference type="EMBL" id="THU48841.1"/>
    </source>
</evidence>
<dbReference type="PANTHER" id="PTHR48000:SF67">
    <property type="entry name" value="MYB-LIKE DNA-BINDING DOMAIN CONTAINING PROTEIN, EXPRESSED"/>
    <property type="match status" value="1"/>
</dbReference>
<name>A0A4S8IKF5_MUSBA</name>
<keyword evidence="2" id="KW-0805">Transcription regulation</keyword>
<dbReference type="STRING" id="52838.A0A4S8IKF5"/>
<dbReference type="GO" id="GO:0003677">
    <property type="term" value="F:DNA binding"/>
    <property type="evidence" value="ECO:0007669"/>
    <property type="project" value="UniProtKB-KW"/>
</dbReference>
<evidence type="ECO:0000313" key="9">
    <source>
        <dbReference type="Proteomes" id="UP000317650"/>
    </source>
</evidence>
<dbReference type="SMART" id="SM00717">
    <property type="entry name" value="SANT"/>
    <property type="match status" value="1"/>
</dbReference>
<keyword evidence="4" id="KW-0804">Transcription</keyword>
<feature type="region of interest" description="Disordered" evidence="5">
    <location>
        <begin position="92"/>
        <end position="122"/>
    </location>
</feature>
<dbReference type="InterPro" id="IPR001005">
    <property type="entry name" value="SANT/Myb"/>
</dbReference>
<keyword evidence="9" id="KW-1185">Reference proteome</keyword>
<dbReference type="EMBL" id="PYDT01000009">
    <property type="protein sequence ID" value="THU48841.1"/>
    <property type="molecule type" value="Genomic_DNA"/>
</dbReference>
<evidence type="ECO:0000259" key="6">
    <source>
        <dbReference type="PROSITE" id="PS50090"/>
    </source>
</evidence>
<dbReference type="InterPro" id="IPR017930">
    <property type="entry name" value="Myb_dom"/>
</dbReference>
<keyword evidence="3" id="KW-0238">DNA-binding</keyword>
<dbReference type="AlphaFoldDB" id="A0A4S8IKF5"/>
<dbReference type="PROSITE" id="PS51294">
    <property type="entry name" value="HTH_MYB"/>
    <property type="match status" value="1"/>
</dbReference>
<dbReference type="InterPro" id="IPR009057">
    <property type="entry name" value="Homeodomain-like_sf"/>
</dbReference>
<organism evidence="8 9">
    <name type="scientific">Musa balbisiana</name>
    <name type="common">Banana</name>
    <dbReference type="NCBI Taxonomy" id="52838"/>
    <lineage>
        <taxon>Eukaryota</taxon>
        <taxon>Viridiplantae</taxon>
        <taxon>Streptophyta</taxon>
        <taxon>Embryophyta</taxon>
        <taxon>Tracheophyta</taxon>
        <taxon>Spermatophyta</taxon>
        <taxon>Magnoliopsida</taxon>
        <taxon>Liliopsida</taxon>
        <taxon>Zingiberales</taxon>
        <taxon>Musaceae</taxon>
        <taxon>Musa</taxon>
    </lineage>
</organism>
<dbReference type="Pfam" id="PF00249">
    <property type="entry name" value="Myb_DNA-binding"/>
    <property type="match status" value="1"/>
</dbReference>
<evidence type="ECO:0000259" key="7">
    <source>
        <dbReference type="PROSITE" id="PS51294"/>
    </source>
</evidence>
<dbReference type="PROSITE" id="PS50090">
    <property type="entry name" value="MYB_LIKE"/>
    <property type="match status" value="1"/>
</dbReference>
<dbReference type="Proteomes" id="UP000317650">
    <property type="component" value="Chromosome 6"/>
</dbReference>
<evidence type="ECO:0000256" key="1">
    <source>
        <dbReference type="ARBA" id="ARBA00022737"/>
    </source>
</evidence>